<evidence type="ECO:0000256" key="2">
    <source>
        <dbReference type="SAM" id="Phobius"/>
    </source>
</evidence>
<evidence type="ECO:0000313" key="5">
    <source>
        <dbReference type="Proteomes" id="UP000637906"/>
    </source>
</evidence>
<dbReference type="InterPro" id="IPR021109">
    <property type="entry name" value="Peptidase_aspartic_dom_sf"/>
</dbReference>
<gene>
    <name evidence="4" type="ORF">sL5_02620</name>
</gene>
<dbReference type="Proteomes" id="UP000637906">
    <property type="component" value="Unassembled WGS sequence"/>
</dbReference>
<keyword evidence="2" id="KW-1133">Transmembrane helix</keyword>
<dbReference type="NCBIfam" id="TIGR02281">
    <property type="entry name" value="clan_AA_DTGA"/>
    <property type="match status" value="1"/>
</dbReference>
<dbReference type="GO" id="GO:0004190">
    <property type="term" value="F:aspartic-type endopeptidase activity"/>
    <property type="evidence" value="ECO:0007669"/>
    <property type="project" value="InterPro"/>
</dbReference>
<dbReference type="GO" id="GO:0006508">
    <property type="term" value="P:proteolysis"/>
    <property type="evidence" value="ECO:0007669"/>
    <property type="project" value="InterPro"/>
</dbReference>
<feature type="transmembrane region" description="Helical" evidence="2">
    <location>
        <begin position="12"/>
        <end position="32"/>
    </location>
</feature>
<feature type="domain" description="Peptidase A2" evidence="3">
    <location>
        <begin position="79"/>
        <end position="96"/>
    </location>
</feature>
<keyword evidence="2" id="KW-0812">Transmembrane</keyword>
<evidence type="ECO:0000259" key="3">
    <source>
        <dbReference type="PROSITE" id="PS50175"/>
    </source>
</evidence>
<dbReference type="Gene3D" id="2.40.70.10">
    <property type="entry name" value="Acid Proteases"/>
    <property type="match status" value="1"/>
</dbReference>
<dbReference type="InterPro" id="IPR001969">
    <property type="entry name" value="Aspartic_peptidase_AS"/>
</dbReference>
<sequence>MAFIVIFSKNFNVKYVVTWLIIITSIATVYGLRDEILNSKLVTVFFPYKGYVAKDGSLEFKQSSNGHFYIQAEINQKNITFLLDTGATDTVLSLKDAEKIGINLKEIKDFKRYQTANGTVLAGSVEIPKIKIGSFVVENVRVSVNTYPMSTSLLGMNLLKHFDFTIKNDRLIIYHD</sequence>
<keyword evidence="1" id="KW-0378">Hydrolase</keyword>
<keyword evidence="2" id="KW-0472">Membrane</keyword>
<dbReference type="EMBL" id="BNGU01000006">
    <property type="protein sequence ID" value="GHM59269.1"/>
    <property type="molecule type" value="Genomic_DNA"/>
</dbReference>
<reference evidence="4 5" key="1">
    <citation type="journal article" date="2021" name="Microb. Ecol.">
        <title>Candidatus Mesenet longicola: Novel Endosymbionts of Brontispa longissima that Induce Cytoplasmic Incompatibility.</title>
        <authorList>
            <person name="Takano S."/>
            <person name="Gotoh Y."/>
            <person name="Hayashi T."/>
        </authorList>
    </citation>
    <scope>NUCLEOTIDE SEQUENCE [LARGE SCALE GENOMIC DNA]</scope>
    <source>
        <strain evidence="4">L5</strain>
    </source>
</reference>
<dbReference type="SUPFAM" id="SSF50630">
    <property type="entry name" value="Acid proteases"/>
    <property type="match status" value="1"/>
</dbReference>
<dbReference type="CDD" id="cd05483">
    <property type="entry name" value="retropepsin_like_bacteria"/>
    <property type="match status" value="1"/>
</dbReference>
<dbReference type="Pfam" id="PF13975">
    <property type="entry name" value="gag-asp_proteas"/>
    <property type="match status" value="1"/>
</dbReference>
<evidence type="ECO:0000313" key="4">
    <source>
        <dbReference type="EMBL" id="GHM59269.1"/>
    </source>
</evidence>
<dbReference type="InterPro" id="IPR011969">
    <property type="entry name" value="Clan_AA_Asp_peptidase_C"/>
</dbReference>
<name>A0A8J3MLT9_9RICK</name>
<dbReference type="PROSITE" id="PS00141">
    <property type="entry name" value="ASP_PROTEASE"/>
    <property type="match status" value="1"/>
</dbReference>
<accession>A0A8J3MLT9</accession>
<dbReference type="PROSITE" id="PS50175">
    <property type="entry name" value="ASP_PROT_RETROV"/>
    <property type="match status" value="1"/>
</dbReference>
<dbReference type="InterPro" id="IPR001995">
    <property type="entry name" value="Peptidase_A2_cat"/>
</dbReference>
<keyword evidence="5" id="KW-1185">Reference proteome</keyword>
<dbReference type="InterPro" id="IPR034122">
    <property type="entry name" value="Retropepsin-like_bacterial"/>
</dbReference>
<organism evidence="4 5">
    <name type="scientific">Candidatus Mesenet longicola</name>
    <dbReference type="NCBI Taxonomy" id="1892558"/>
    <lineage>
        <taxon>Bacteria</taxon>
        <taxon>Pseudomonadati</taxon>
        <taxon>Pseudomonadota</taxon>
        <taxon>Alphaproteobacteria</taxon>
        <taxon>Rickettsiales</taxon>
        <taxon>Anaplasmataceae</taxon>
        <taxon>Candidatus Mesenet</taxon>
    </lineage>
</organism>
<proteinExistence type="predicted"/>
<dbReference type="AlphaFoldDB" id="A0A8J3MLT9"/>
<evidence type="ECO:0000256" key="1">
    <source>
        <dbReference type="ARBA" id="ARBA00022801"/>
    </source>
</evidence>
<protein>
    <recommendedName>
        <fullName evidence="3">Peptidase A2 domain-containing protein</fullName>
    </recommendedName>
</protein>
<comment type="caution">
    <text evidence="4">The sequence shown here is derived from an EMBL/GenBank/DDBJ whole genome shotgun (WGS) entry which is preliminary data.</text>
</comment>